<sequence length="712" mass="76200">MYIVKRKFRGALGDDVDNAEMASLLQHIQSSTAGVILSQDSLTLNNLVVKKTNKIPAGTDKYPPVKPNSTAISAVIETKDIVSNNLGDTYNCIKLSAGHYMMAFKDNDSDGRISTFHIDESDGNIGSTIETWEFADADTTNAIKLIKISGTTYAAVYSLSQTINELRVSTFTVSNTGDITQSFIETLALPITNSEPVNLWATDIIHISGDVYAIVFNESGATKPVVVVTVTIDSAGVISNAVVDSLDVAANTFGNNVSITRVGTTDYYAIAWADTNDYPNVTTVDIGSDGTIAAAVTDTQLLASISIQMGNIIRVPGTDYYAVATADPGVSGTIYIVSIDSAGSIIVKGWGNYEASDAEQCNILATQANLFAVVYRGVGNDGFIVTIPINSDGTVGAVGDSLEFITSDARTPYILSLGGDKYAITYGAQGEDDVECATLTITPSTENAGYIWNEGSNLRGFDENAIERKYIHRDDTGIADTDVLVVDDADAADNDYAKFTTSGLEGRDYSEVLSDLSAQAGAAFDWNNQELTNTNKITAQTSVWHHEHDLFATSLNPGASGATRTAPDSNTIGGWQLNASGETLYFEAHMEVEWDATSDLIINVWWEVNVDNTGGAGGDTVDLKLVVRYKGEGDTAIKTQTVEVPTTVGASARYKQFKTTFAIDYDAASNVIDSLDVLSFAINLETDTSEVDDIILNLMELRYATKKPSLEA</sequence>
<organism evidence="1">
    <name type="scientific">marine sediment metagenome</name>
    <dbReference type="NCBI Taxonomy" id="412755"/>
    <lineage>
        <taxon>unclassified sequences</taxon>
        <taxon>metagenomes</taxon>
        <taxon>ecological metagenomes</taxon>
    </lineage>
</organism>
<protein>
    <submittedName>
        <fullName evidence="1">Uncharacterized protein</fullName>
    </submittedName>
</protein>
<proteinExistence type="predicted"/>
<reference evidence="1" key="1">
    <citation type="journal article" date="2015" name="Nature">
        <title>Complex archaea that bridge the gap between prokaryotes and eukaryotes.</title>
        <authorList>
            <person name="Spang A."/>
            <person name="Saw J.H."/>
            <person name="Jorgensen S.L."/>
            <person name="Zaremba-Niedzwiedzka K."/>
            <person name="Martijn J."/>
            <person name="Lind A.E."/>
            <person name="van Eijk R."/>
            <person name="Schleper C."/>
            <person name="Guy L."/>
            <person name="Ettema T.J."/>
        </authorList>
    </citation>
    <scope>NUCLEOTIDE SEQUENCE</scope>
</reference>
<comment type="caution">
    <text evidence="1">The sequence shown here is derived from an EMBL/GenBank/DDBJ whole genome shotgun (WGS) entry which is preliminary data.</text>
</comment>
<gene>
    <name evidence="1" type="ORF">LCGC14_0405850</name>
</gene>
<evidence type="ECO:0000313" key="1">
    <source>
        <dbReference type="EMBL" id="KKN72881.1"/>
    </source>
</evidence>
<dbReference type="EMBL" id="LAZR01000353">
    <property type="protein sequence ID" value="KKN72881.1"/>
    <property type="molecule type" value="Genomic_DNA"/>
</dbReference>
<name>A0A0F9VHA1_9ZZZZ</name>
<accession>A0A0F9VHA1</accession>
<dbReference type="AlphaFoldDB" id="A0A0F9VHA1"/>